<feature type="chain" id="PRO_5037392124" description="Secreted protein" evidence="1">
    <location>
        <begin position="19"/>
        <end position="91"/>
    </location>
</feature>
<accession>A0A922IE44</accession>
<feature type="signal peptide" evidence="1">
    <location>
        <begin position="1"/>
        <end position="18"/>
    </location>
</feature>
<dbReference type="Proteomes" id="UP000790347">
    <property type="component" value="Unassembled WGS sequence"/>
</dbReference>
<keyword evidence="1" id="KW-0732">Signal</keyword>
<evidence type="ECO:0008006" key="4">
    <source>
        <dbReference type="Google" id="ProtNLM"/>
    </source>
</evidence>
<evidence type="ECO:0000313" key="2">
    <source>
        <dbReference type="EMBL" id="KAH9529774.1"/>
    </source>
</evidence>
<dbReference type="EMBL" id="ASGP02000001">
    <property type="protein sequence ID" value="KAH9529774.1"/>
    <property type="molecule type" value="Genomic_DNA"/>
</dbReference>
<proteinExistence type="predicted"/>
<comment type="caution">
    <text evidence="2">The sequence shown here is derived from an EMBL/GenBank/DDBJ whole genome shotgun (WGS) entry which is preliminary data.</text>
</comment>
<name>A0A922IE44_DERFA</name>
<evidence type="ECO:0000256" key="1">
    <source>
        <dbReference type="SAM" id="SignalP"/>
    </source>
</evidence>
<organism evidence="2 3">
    <name type="scientific">Dermatophagoides farinae</name>
    <name type="common">American house dust mite</name>
    <dbReference type="NCBI Taxonomy" id="6954"/>
    <lineage>
        <taxon>Eukaryota</taxon>
        <taxon>Metazoa</taxon>
        <taxon>Ecdysozoa</taxon>
        <taxon>Arthropoda</taxon>
        <taxon>Chelicerata</taxon>
        <taxon>Arachnida</taxon>
        <taxon>Acari</taxon>
        <taxon>Acariformes</taxon>
        <taxon>Sarcoptiformes</taxon>
        <taxon>Astigmata</taxon>
        <taxon>Psoroptidia</taxon>
        <taxon>Analgoidea</taxon>
        <taxon>Pyroglyphidae</taxon>
        <taxon>Dermatophagoidinae</taxon>
        <taxon>Dermatophagoides</taxon>
    </lineage>
</organism>
<keyword evidence="3" id="KW-1185">Reference proteome</keyword>
<gene>
    <name evidence="2" type="ORF">DERF_003641</name>
</gene>
<protein>
    <recommendedName>
        <fullName evidence="4">Secreted protein</fullName>
    </recommendedName>
</protein>
<reference evidence="2" key="2">
    <citation type="journal article" date="2022" name="Res Sq">
        <title>Comparative Genomics Reveals Insights into the Divergent Evolution of Astigmatic Mites and Household Pest Adaptations.</title>
        <authorList>
            <person name="Xiong Q."/>
            <person name="Wan A.T.-Y."/>
            <person name="Liu X.-Y."/>
            <person name="Fung C.S.-H."/>
            <person name="Xiao X."/>
            <person name="Malainual N."/>
            <person name="Hou J."/>
            <person name="Wang L."/>
            <person name="Wang M."/>
            <person name="Yang K."/>
            <person name="Cui Y."/>
            <person name="Leung E."/>
            <person name="Nong W."/>
            <person name="Shin S.-K."/>
            <person name="Au S."/>
            <person name="Jeong K.Y."/>
            <person name="Chew F.T."/>
            <person name="Hui J."/>
            <person name="Leung T.F."/>
            <person name="Tungtrongchitr A."/>
            <person name="Zhong N."/>
            <person name="Liu Z."/>
            <person name="Tsui S."/>
        </authorList>
    </citation>
    <scope>NUCLEOTIDE SEQUENCE</scope>
    <source>
        <strain evidence="2">Derf</strain>
        <tissue evidence="2">Whole organism</tissue>
    </source>
</reference>
<evidence type="ECO:0000313" key="3">
    <source>
        <dbReference type="Proteomes" id="UP000790347"/>
    </source>
</evidence>
<sequence length="91" mass="10584">MNHKFTSFSRLLHLFVLAIKTFFFHFCSQNFSAGTALNQNPHSHRFGSFKCSHIYLIAEESSSHLQPTIRVPENFLVHELVLEDRMDLCCL</sequence>
<dbReference type="AlphaFoldDB" id="A0A922IE44"/>
<reference evidence="2" key="1">
    <citation type="submission" date="2013-05" db="EMBL/GenBank/DDBJ databases">
        <authorList>
            <person name="Yim A.K.Y."/>
            <person name="Chan T.F."/>
            <person name="Ji K.M."/>
            <person name="Liu X.Y."/>
            <person name="Zhou J.W."/>
            <person name="Li R.Q."/>
            <person name="Yang K.Y."/>
            <person name="Li J."/>
            <person name="Li M."/>
            <person name="Law P.T.W."/>
            <person name="Wu Y.L."/>
            <person name="Cai Z.L."/>
            <person name="Qin H."/>
            <person name="Bao Y."/>
            <person name="Leung R.K.K."/>
            <person name="Ng P.K.S."/>
            <person name="Zou J."/>
            <person name="Zhong X.J."/>
            <person name="Ran P.X."/>
            <person name="Zhong N.S."/>
            <person name="Liu Z.G."/>
            <person name="Tsui S.K.W."/>
        </authorList>
    </citation>
    <scope>NUCLEOTIDE SEQUENCE</scope>
    <source>
        <strain evidence="2">Derf</strain>
        <tissue evidence="2">Whole organism</tissue>
    </source>
</reference>